<name>A0ABM7S5V1_9FLAO</name>
<feature type="transmembrane region" description="Helical" evidence="1">
    <location>
        <begin position="60"/>
        <end position="78"/>
    </location>
</feature>
<dbReference type="Proteomes" id="UP000825258">
    <property type="component" value="Chromosome"/>
</dbReference>
<dbReference type="InterPro" id="IPR012867">
    <property type="entry name" value="DUF1648"/>
</dbReference>
<feature type="transmembrane region" description="Helical" evidence="1">
    <location>
        <begin position="99"/>
        <end position="117"/>
    </location>
</feature>
<dbReference type="InterPro" id="IPR025962">
    <property type="entry name" value="SdpI/YhfL"/>
</dbReference>
<feature type="transmembrane region" description="Helical" evidence="1">
    <location>
        <begin position="170"/>
        <end position="189"/>
    </location>
</feature>
<proteinExistence type="predicted"/>
<keyword evidence="1" id="KW-1133">Transmembrane helix</keyword>
<dbReference type="EMBL" id="AP024749">
    <property type="protein sequence ID" value="BCY28117.1"/>
    <property type="molecule type" value="Genomic_DNA"/>
</dbReference>
<keyword evidence="1" id="KW-0472">Membrane</keyword>
<evidence type="ECO:0000313" key="4">
    <source>
        <dbReference type="Proteomes" id="UP000825258"/>
    </source>
</evidence>
<sequence length="222" mass="25577">MVTNIKKTKMTTLRKELPYILIALIPFIYLAFIWNNLPETVPMHWNGKGEIDRYGSKNELWSMTSMLSGLGYFLFLIIPKIDPKGKLSKMGNKLDNLRLMMALFMSALSMFIIYSVQQAESKPTFIFALIGLLFAGLGNYFKTIKPNYFIGIKTPWTLENEEVWKKTHLFGGKLWFAGGLLIFILSLIIPNVYSFYVLMTVTVIISIIPIIYSYLKFKKLKT</sequence>
<feature type="transmembrane region" description="Helical" evidence="1">
    <location>
        <begin position="123"/>
        <end position="141"/>
    </location>
</feature>
<dbReference type="PANTHER" id="PTHR37810">
    <property type="entry name" value="IMMUNITY PROTEIN SDPI"/>
    <property type="match status" value="1"/>
</dbReference>
<feature type="domain" description="DUF1648" evidence="2">
    <location>
        <begin position="21"/>
        <end position="65"/>
    </location>
</feature>
<dbReference type="PIRSF" id="PIRSF038959">
    <property type="entry name" value="SdpI"/>
    <property type="match status" value="1"/>
</dbReference>
<evidence type="ECO:0000259" key="2">
    <source>
        <dbReference type="Pfam" id="PF07853"/>
    </source>
</evidence>
<organism evidence="3 4">
    <name type="scientific">Flavobacterium okayamense</name>
    <dbReference type="NCBI Taxonomy" id="2830782"/>
    <lineage>
        <taxon>Bacteria</taxon>
        <taxon>Pseudomonadati</taxon>
        <taxon>Bacteroidota</taxon>
        <taxon>Flavobacteriia</taxon>
        <taxon>Flavobacteriales</taxon>
        <taxon>Flavobacteriaceae</taxon>
        <taxon>Flavobacterium</taxon>
    </lineage>
</organism>
<dbReference type="PANTHER" id="PTHR37810:SF5">
    <property type="entry name" value="IMMUNITY PROTEIN SDPI"/>
    <property type="match status" value="1"/>
</dbReference>
<protein>
    <submittedName>
        <fullName evidence="3">Immunity protein SdpI</fullName>
    </submittedName>
</protein>
<dbReference type="Pfam" id="PF13630">
    <property type="entry name" value="SdpI"/>
    <property type="match status" value="1"/>
</dbReference>
<feature type="transmembrane region" description="Helical" evidence="1">
    <location>
        <begin position="195"/>
        <end position="215"/>
    </location>
</feature>
<keyword evidence="1" id="KW-0812">Transmembrane</keyword>
<gene>
    <name evidence="3" type="ORF">KK2020170_09850</name>
</gene>
<feature type="transmembrane region" description="Helical" evidence="1">
    <location>
        <begin position="17"/>
        <end position="34"/>
    </location>
</feature>
<evidence type="ECO:0000313" key="3">
    <source>
        <dbReference type="EMBL" id="BCY28117.1"/>
    </source>
</evidence>
<dbReference type="Pfam" id="PF07853">
    <property type="entry name" value="DUF1648"/>
    <property type="match status" value="1"/>
</dbReference>
<reference evidence="3 4" key="1">
    <citation type="submission" date="2021-06" db="EMBL/GenBank/DDBJ databases">
        <title>Whole genome sequences of Flavobacterium sp. KK2020170 and assembly.</title>
        <authorList>
            <person name="Kitahara K."/>
            <person name="Miyoshi S."/>
            <person name="Uesaka K."/>
        </authorList>
    </citation>
    <scope>NUCLEOTIDE SEQUENCE [LARGE SCALE GENOMIC DNA]</scope>
    <source>
        <strain evidence="3 4">KK2020170</strain>
    </source>
</reference>
<evidence type="ECO:0000256" key="1">
    <source>
        <dbReference type="SAM" id="Phobius"/>
    </source>
</evidence>
<accession>A0ABM7S5V1</accession>
<dbReference type="InterPro" id="IPR026272">
    <property type="entry name" value="SdpI"/>
</dbReference>
<keyword evidence="4" id="KW-1185">Reference proteome</keyword>